<dbReference type="InterPro" id="IPR036425">
    <property type="entry name" value="MoaB/Mog-like_dom_sf"/>
</dbReference>
<keyword evidence="3" id="KW-1185">Reference proteome</keyword>
<comment type="caution">
    <text evidence="2">The sequence shown here is derived from an EMBL/GenBank/DDBJ whole genome shotgun (WGS) entry which is preliminary data.</text>
</comment>
<organism evidence="2 3">
    <name type="scientific">Spirobacillus cienkowskii</name>
    <dbReference type="NCBI Taxonomy" id="495820"/>
    <lineage>
        <taxon>Bacteria</taxon>
        <taxon>Pseudomonadati</taxon>
        <taxon>Bdellovibrionota</taxon>
        <taxon>Oligoflexia</taxon>
        <taxon>Silvanigrellales</taxon>
        <taxon>Spirobacillus</taxon>
    </lineage>
</organism>
<dbReference type="InterPro" id="IPR001453">
    <property type="entry name" value="MoaB/Mog_dom"/>
</dbReference>
<proteinExistence type="predicted"/>
<dbReference type="Proteomes" id="UP000253934">
    <property type="component" value="Unassembled WGS sequence"/>
</dbReference>
<dbReference type="SMART" id="SM00852">
    <property type="entry name" value="MoCF_biosynth"/>
    <property type="match status" value="1"/>
</dbReference>
<dbReference type="PANTHER" id="PTHR13939:SF0">
    <property type="entry name" value="NMN AMIDOHYDROLASE-LIKE PROTEIN YFAY"/>
    <property type="match status" value="1"/>
</dbReference>
<dbReference type="Pfam" id="PF00994">
    <property type="entry name" value="MoCF_biosynth"/>
    <property type="match status" value="1"/>
</dbReference>
<evidence type="ECO:0000313" key="2">
    <source>
        <dbReference type="EMBL" id="RDB35662.1"/>
    </source>
</evidence>
<dbReference type="Pfam" id="PF02464">
    <property type="entry name" value="CinA"/>
    <property type="match status" value="1"/>
</dbReference>
<protein>
    <submittedName>
        <fullName evidence="2">Competence/damage-inducible protein A</fullName>
    </submittedName>
</protein>
<dbReference type="InterPro" id="IPR036653">
    <property type="entry name" value="CinA-like_C"/>
</dbReference>
<evidence type="ECO:0000313" key="3">
    <source>
        <dbReference type="Proteomes" id="UP000253934"/>
    </source>
</evidence>
<reference evidence="2" key="1">
    <citation type="submission" date="2018-04" db="EMBL/GenBank/DDBJ databases">
        <title>Draft genome sequence of the Candidatus Spirobacillus cienkowskii, a pathogen of freshwater Daphnia species, reconstructed from hemolymph metagenomic reads.</title>
        <authorList>
            <person name="Bresciani L."/>
            <person name="Lemos L.N."/>
            <person name="Wale N."/>
            <person name="Lin J.Y."/>
            <person name="Fernandes G.R."/>
            <person name="Duffy M.A."/>
            <person name="Rodrigues J.M."/>
        </authorList>
    </citation>
    <scope>NUCLEOTIDE SEQUENCE [LARGE SCALE GENOMIC DNA]</scope>
    <source>
        <strain evidence="2">Binning01</strain>
    </source>
</reference>
<dbReference type="InterPro" id="IPR008136">
    <property type="entry name" value="CinA_C"/>
</dbReference>
<dbReference type="SUPFAM" id="SSF53218">
    <property type="entry name" value="Molybdenum cofactor biosynthesis proteins"/>
    <property type="match status" value="1"/>
</dbReference>
<sequence length="453" mass="51035">MISAGILITGNEVLSAKTKDTNGPFMGMHFRKAGISVRASMMCGDNEKDLLDCLNYLAEKCDIILMTGGLGPTSDDLTAEVVAKFFSLPLLFNQEAWDACVDFFIKSGRNSIPESNKKQAQLPKNCELIANKFGTACGFVTSGEKFGRKVTVYSLPGVPYEMEAMFLNYVLPNLVKNTINPMTLSWQVFNLGESFMQSAINQAETSLLHHFPNSTISYQAHPNYVTYSVSLYPTNLLQTEECQNYLKNNFIPEVQKSFGENILYSDEKKVAAFIIAKLLENKEKISFAETSCAGFLSKELSVLSSDESFFSGAIAVNNSYLTTNLLKIPENIFNKKYEDPLNYINYLASQTLLQTNADYCLAEFGFPQDNIVQKDYPFEGFYLAIAMSRDKLKSKPIIEEYLKNFLWDKQNSISGLDSVVFSYFLKYNKRHAREIQQLRAVLYLLCSFAKIIT</sequence>
<dbReference type="AlphaFoldDB" id="A0A369KQ16"/>
<dbReference type="EMBL" id="QOVW01000078">
    <property type="protein sequence ID" value="RDB35662.1"/>
    <property type="molecule type" value="Genomic_DNA"/>
</dbReference>
<dbReference type="Gene3D" id="3.40.980.10">
    <property type="entry name" value="MoaB/Mog-like domain"/>
    <property type="match status" value="1"/>
</dbReference>
<accession>A0A369KQ16</accession>
<dbReference type="CDD" id="cd00885">
    <property type="entry name" value="cinA"/>
    <property type="match status" value="1"/>
</dbReference>
<evidence type="ECO:0000259" key="1">
    <source>
        <dbReference type="SMART" id="SM00852"/>
    </source>
</evidence>
<name>A0A369KQ16_9BACT</name>
<dbReference type="SUPFAM" id="SSF142433">
    <property type="entry name" value="CinA-like"/>
    <property type="match status" value="1"/>
</dbReference>
<dbReference type="InterPro" id="IPR050101">
    <property type="entry name" value="CinA"/>
</dbReference>
<gene>
    <name evidence="2" type="ORF">DCC88_08875</name>
</gene>
<feature type="domain" description="MoaB/Mog" evidence="1">
    <location>
        <begin position="5"/>
        <end position="177"/>
    </location>
</feature>
<dbReference type="PANTHER" id="PTHR13939">
    <property type="entry name" value="NICOTINAMIDE-NUCLEOTIDE AMIDOHYDROLASE PNCC"/>
    <property type="match status" value="1"/>
</dbReference>
<dbReference type="Gene3D" id="3.90.950.20">
    <property type="entry name" value="CinA-like"/>
    <property type="match status" value="1"/>
</dbReference>